<feature type="domain" description="C3H1-type" evidence="7">
    <location>
        <begin position="115"/>
        <end position="143"/>
    </location>
</feature>
<feature type="compositionally biased region" description="Basic and acidic residues" evidence="6">
    <location>
        <begin position="1"/>
        <end position="15"/>
    </location>
</feature>
<evidence type="ECO:0000259" key="7">
    <source>
        <dbReference type="PROSITE" id="PS50103"/>
    </source>
</evidence>
<evidence type="ECO:0000313" key="9">
    <source>
        <dbReference type="Proteomes" id="UP000015105"/>
    </source>
</evidence>
<dbReference type="Gramene" id="AET3Gv20393500.6">
    <property type="protein sequence ID" value="AET3Gv20393500.6"/>
    <property type="gene ID" value="AET3Gv20393500"/>
</dbReference>
<evidence type="ECO:0000256" key="4">
    <source>
        <dbReference type="ARBA" id="ARBA00023125"/>
    </source>
</evidence>
<dbReference type="SMART" id="SM00356">
    <property type="entry name" value="ZnF_C3H1"/>
    <property type="match status" value="1"/>
</dbReference>
<dbReference type="PROSITE" id="PS50103">
    <property type="entry name" value="ZF_C3H1"/>
    <property type="match status" value="1"/>
</dbReference>
<reference evidence="8" key="3">
    <citation type="journal article" date="2017" name="Nature">
        <title>Genome sequence of the progenitor of the wheat D genome Aegilops tauschii.</title>
        <authorList>
            <person name="Luo M.C."/>
            <person name="Gu Y.Q."/>
            <person name="Puiu D."/>
            <person name="Wang H."/>
            <person name="Twardziok S.O."/>
            <person name="Deal K.R."/>
            <person name="Huo N."/>
            <person name="Zhu T."/>
            <person name="Wang L."/>
            <person name="Wang Y."/>
            <person name="McGuire P.E."/>
            <person name="Liu S."/>
            <person name="Long H."/>
            <person name="Ramasamy R.K."/>
            <person name="Rodriguez J.C."/>
            <person name="Van S.L."/>
            <person name="Yuan L."/>
            <person name="Wang Z."/>
            <person name="Xia Z."/>
            <person name="Xiao L."/>
            <person name="Anderson O.D."/>
            <person name="Ouyang S."/>
            <person name="Liang Y."/>
            <person name="Zimin A.V."/>
            <person name="Pertea G."/>
            <person name="Qi P."/>
            <person name="Bennetzen J.L."/>
            <person name="Dai X."/>
            <person name="Dawson M.W."/>
            <person name="Muller H.G."/>
            <person name="Kugler K."/>
            <person name="Rivarola-Duarte L."/>
            <person name="Spannagl M."/>
            <person name="Mayer K.F.X."/>
            <person name="Lu F.H."/>
            <person name="Bevan M.W."/>
            <person name="Leroy P."/>
            <person name="Li P."/>
            <person name="You F.M."/>
            <person name="Sun Q."/>
            <person name="Liu Z."/>
            <person name="Lyons E."/>
            <person name="Wicker T."/>
            <person name="Salzberg S.L."/>
            <person name="Devos K.M."/>
            <person name="Dvorak J."/>
        </authorList>
    </citation>
    <scope>NUCLEOTIDE SEQUENCE [LARGE SCALE GENOMIC DNA]</scope>
    <source>
        <strain evidence="8">cv. AL8/78</strain>
    </source>
</reference>
<protein>
    <recommendedName>
        <fullName evidence="7">C3H1-type domain-containing protein</fullName>
    </recommendedName>
</protein>
<evidence type="ECO:0000256" key="2">
    <source>
        <dbReference type="ARBA" id="ARBA00022771"/>
    </source>
</evidence>
<reference evidence="8" key="5">
    <citation type="journal article" date="2021" name="G3 (Bethesda)">
        <title>Aegilops tauschii genome assembly Aet v5.0 features greater sequence contiguity and improved annotation.</title>
        <authorList>
            <person name="Wang L."/>
            <person name="Zhu T."/>
            <person name="Rodriguez J.C."/>
            <person name="Deal K.R."/>
            <person name="Dubcovsky J."/>
            <person name="McGuire P.E."/>
            <person name="Lux T."/>
            <person name="Spannagl M."/>
            <person name="Mayer K.F.X."/>
            <person name="Baldrich P."/>
            <person name="Meyers B.C."/>
            <person name="Huo N."/>
            <person name="Gu Y.Q."/>
            <person name="Zhou H."/>
            <person name="Devos K.M."/>
            <person name="Bennetzen J.L."/>
            <person name="Unver T."/>
            <person name="Budak H."/>
            <person name="Gulick P.J."/>
            <person name="Galiba G."/>
            <person name="Kalapos B."/>
            <person name="Nelson D.R."/>
            <person name="Li P."/>
            <person name="You F.M."/>
            <person name="Luo M.C."/>
            <person name="Dvorak J."/>
        </authorList>
    </citation>
    <scope>NUCLEOTIDE SEQUENCE [LARGE SCALE GENOMIC DNA]</scope>
    <source>
        <strain evidence="8">cv. AL8/78</strain>
    </source>
</reference>
<evidence type="ECO:0000256" key="1">
    <source>
        <dbReference type="ARBA" id="ARBA00022723"/>
    </source>
</evidence>
<dbReference type="GO" id="GO:0008270">
    <property type="term" value="F:zinc ion binding"/>
    <property type="evidence" value="ECO:0007669"/>
    <property type="project" value="UniProtKB-KW"/>
</dbReference>
<reference evidence="9" key="1">
    <citation type="journal article" date="2014" name="Science">
        <title>Ancient hybridizations among the ancestral genomes of bread wheat.</title>
        <authorList>
            <consortium name="International Wheat Genome Sequencing Consortium,"/>
            <person name="Marcussen T."/>
            <person name="Sandve S.R."/>
            <person name="Heier L."/>
            <person name="Spannagl M."/>
            <person name="Pfeifer M."/>
            <person name="Jakobsen K.S."/>
            <person name="Wulff B.B."/>
            <person name="Steuernagel B."/>
            <person name="Mayer K.F."/>
            <person name="Olsen O.A."/>
        </authorList>
    </citation>
    <scope>NUCLEOTIDE SEQUENCE [LARGE SCALE GENOMIC DNA]</scope>
    <source>
        <strain evidence="9">cv. AL8/78</strain>
    </source>
</reference>
<organism evidence="8 9">
    <name type="scientific">Aegilops tauschii subsp. strangulata</name>
    <name type="common">Goatgrass</name>
    <dbReference type="NCBI Taxonomy" id="200361"/>
    <lineage>
        <taxon>Eukaryota</taxon>
        <taxon>Viridiplantae</taxon>
        <taxon>Streptophyta</taxon>
        <taxon>Embryophyta</taxon>
        <taxon>Tracheophyta</taxon>
        <taxon>Spermatophyta</taxon>
        <taxon>Magnoliopsida</taxon>
        <taxon>Liliopsida</taxon>
        <taxon>Poales</taxon>
        <taxon>Poaceae</taxon>
        <taxon>BOP clade</taxon>
        <taxon>Pooideae</taxon>
        <taxon>Triticodae</taxon>
        <taxon>Triticeae</taxon>
        <taxon>Triticinae</taxon>
        <taxon>Aegilops</taxon>
    </lineage>
</organism>
<accession>A0A453ELP0</accession>
<feature type="compositionally biased region" description="Low complexity" evidence="6">
    <location>
        <begin position="40"/>
        <end position="61"/>
    </location>
</feature>
<dbReference type="PANTHER" id="PTHR12506">
    <property type="entry name" value="PROTEIN PHOSPHATASE RELATED"/>
    <property type="match status" value="1"/>
</dbReference>
<name>A0A453ELP0_AEGTS</name>
<dbReference type="STRING" id="200361.A0A453ELP0"/>
<keyword evidence="3 5" id="KW-0862">Zinc</keyword>
<dbReference type="PANTHER" id="PTHR12506:SF41">
    <property type="entry name" value="ZINC FINGER CCCH DOMAIN-CONTAINING PROTEIN 58"/>
    <property type="match status" value="1"/>
</dbReference>
<dbReference type="InterPro" id="IPR000571">
    <property type="entry name" value="Znf_CCCH"/>
</dbReference>
<reference evidence="8" key="4">
    <citation type="submission" date="2019-03" db="UniProtKB">
        <authorList>
            <consortium name="EnsemblPlants"/>
        </authorList>
    </citation>
    <scope>IDENTIFICATION</scope>
</reference>
<sequence length="191" mass="19399">GAAEGDERSRGVGERRRCRWASTTATTATRSSRTPPPPAGATSRAPSTTAPAPSGTTPSAAKVTSPLSPSLLQASDAFPRTPCPPPPPLDLYLNPSSSAESHGGASPLLQPGGGILGQGVCNHFVRTGTCKFGDACRYFHPKPHAVNPALAPSGPVPGAMGQQSNFLGTQPNFVGYPAVEGNSFSGDLLLA</sequence>
<dbReference type="InterPro" id="IPR036855">
    <property type="entry name" value="Znf_CCCH_sf"/>
</dbReference>
<dbReference type="GO" id="GO:0003729">
    <property type="term" value="F:mRNA binding"/>
    <property type="evidence" value="ECO:0007669"/>
    <property type="project" value="UniProtKB-ARBA"/>
</dbReference>
<evidence type="ECO:0000256" key="6">
    <source>
        <dbReference type="SAM" id="MobiDB-lite"/>
    </source>
</evidence>
<proteinExistence type="predicted"/>
<dbReference type="EnsemblPlants" id="AET3Gv20393500.6">
    <property type="protein sequence ID" value="AET3Gv20393500.6"/>
    <property type="gene ID" value="AET3Gv20393500"/>
</dbReference>
<evidence type="ECO:0000256" key="3">
    <source>
        <dbReference type="ARBA" id="ARBA00022833"/>
    </source>
</evidence>
<feature type="compositionally biased region" description="Low complexity" evidence="6">
    <location>
        <begin position="21"/>
        <end position="33"/>
    </location>
</feature>
<keyword evidence="4" id="KW-0238">DNA-binding</keyword>
<evidence type="ECO:0000313" key="8">
    <source>
        <dbReference type="EnsemblPlants" id="AET3Gv20393500.6"/>
    </source>
</evidence>
<keyword evidence="9" id="KW-1185">Reference proteome</keyword>
<reference evidence="9" key="2">
    <citation type="journal article" date="2017" name="Nat. Plants">
        <title>The Aegilops tauschii genome reveals multiple impacts of transposons.</title>
        <authorList>
            <person name="Zhao G."/>
            <person name="Zou C."/>
            <person name="Li K."/>
            <person name="Wang K."/>
            <person name="Li T."/>
            <person name="Gao L."/>
            <person name="Zhang X."/>
            <person name="Wang H."/>
            <person name="Yang Z."/>
            <person name="Liu X."/>
            <person name="Jiang W."/>
            <person name="Mao L."/>
            <person name="Kong X."/>
            <person name="Jiao Y."/>
            <person name="Jia J."/>
        </authorList>
    </citation>
    <scope>NUCLEOTIDE SEQUENCE [LARGE SCALE GENOMIC DNA]</scope>
    <source>
        <strain evidence="9">cv. AL8/78</strain>
    </source>
</reference>
<dbReference type="InterPro" id="IPR050974">
    <property type="entry name" value="Plant_ZF_CCCH"/>
</dbReference>
<keyword evidence="2 5" id="KW-0863">Zinc-finger</keyword>
<dbReference type="Gene3D" id="4.10.1000.10">
    <property type="entry name" value="Zinc finger, CCCH-type"/>
    <property type="match status" value="1"/>
</dbReference>
<keyword evidence="1 5" id="KW-0479">Metal-binding</keyword>
<dbReference type="Pfam" id="PF00642">
    <property type="entry name" value="zf-CCCH"/>
    <property type="match status" value="1"/>
</dbReference>
<evidence type="ECO:0000256" key="5">
    <source>
        <dbReference type="PROSITE-ProRule" id="PRU00723"/>
    </source>
</evidence>
<feature type="region of interest" description="Disordered" evidence="6">
    <location>
        <begin position="1"/>
        <end position="110"/>
    </location>
</feature>
<dbReference type="Proteomes" id="UP000015105">
    <property type="component" value="Chromosome 3D"/>
</dbReference>
<dbReference type="SUPFAM" id="SSF90229">
    <property type="entry name" value="CCCH zinc finger"/>
    <property type="match status" value="1"/>
</dbReference>
<dbReference type="AlphaFoldDB" id="A0A453ELP0"/>
<dbReference type="GO" id="GO:0003677">
    <property type="term" value="F:DNA binding"/>
    <property type="evidence" value="ECO:0007669"/>
    <property type="project" value="UniProtKB-KW"/>
</dbReference>
<feature type="zinc finger region" description="C3H1-type" evidence="5">
    <location>
        <begin position="115"/>
        <end position="143"/>
    </location>
</feature>